<proteinExistence type="predicted"/>
<dbReference type="InParanoid" id="S8EFV6"/>
<feature type="transmembrane region" description="Helical" evidence="2">
    <location>
        <begin position="45"/>
        <end position="67"/>
    </location>
</feature>
<dbReference type="OrthoDB" id="2799348at2759"/>
<organism evidence="3 4">
    <name type="scientific">Fomitopsis schrenkii</name>
    <name type="common">Brown rot fungus</name>
    <dbReference type="NCBI Taxonomy" id="2126942"/>
    <lineage>
        <taxon>Eukaryota</taxon>
        <taxon>Fungi</taxon>
        <taxon>Dikarya</taxon>
        <taxon>Basidiomycota</taxon>
        <taxon>Agaricomycotina</taxon>
        <taxon>Agaricomycetes</taxon>
        <taxon>Polyporales</taxon>
        <taxon>Fomitopsis</taxon>
    </lineage>
</organism>
<keyword evidence="4" id="KW-1185">Reference proteome</keyword>
<dbReference type="Proteomes" id="UP000015241">
    <property type="component" value="Unassembled WGS sequence"/>
</dbReference>
<keyword evidence="2" id="KW-0812">Transmembrane</keyword>
<keyword evidence="2" id="KW-1133">Transmembrane helix</keyword>
<dbReference type="AlphaFoldDB" id="S8EFV6"/>
<reference evidence="3 4" key="1">
    <citation type="journal article" date="2012" name="Science">
        <title>The Paleozoic origin of enzymatic lignin decomposition reconstructed from 31 fungal genomes.</title>
        <authorList>
            <person name="Floudas D."/>
            <person name="Binder M."/>
            <person name="Riley R."/>
            <person name="Barry K."/>
            <person name="Blanchette R.A."/>
            <person name="Henrissat B."/>
            <person name="Martinez A.T."/>
            <person name="Otillar R."/>
            <person name="Spatafora J.W."/>
            <person name="Yadav J.S."/>
            <person name="Aerts A."/>
            <person name="Benoit I."/>
            <person name="Boyd A."/>
            <person name="Carlson A."/>
            <person name="Copeland A."/>
            <person name="Coutinho P.M."/>
            <person name="de Vries R.P."/>
            <person name="Ferreira P."/>
            <person name="Findley K."/>
            <person name="Foster B."/>
            <person name="Gaskell J."/>
            <person name="Glotzer D."/>
            <person name="Gorecki P."/>
            <person name="Heitman J."/>
            <person name="Hesse C."/>
            <person name="Hori C."/>
            <person name="Igarashi K."/>
            <person name="Jurgens J.A."/>
            <person name="Kallen N."/>
            <person name="Kersten P."/>
            <person name="Kohler A."/>
            <person name="Kuees U."/>
            <person name="Kumar T.K.A."/>
            <person name="Kuo A."/>
            <person name="LaButti K."/>
            <person name="Larrondo L.F."/>
            <person name="Lindquist E."/>
            <person name="Ling A."/>
            <person name="Lombard V."/>
            <person name="Lucas S."/>
            <person name="Lundell T."/>
            <person name="Martin R."/>
            <person name="McLaughlin D.J."/>
            <person name="Morgenstern I."/>
            <person name="Morin E."/>
            <person name="Murat C."/>
            <person name="Nagy L.G."/>
            <person name="Nolan M."/>
            <person name="Ohm R.A."/>
            <person name="Patyshakuliyeva A."/>
            <person name="Rokas A."/>
            <person name="Ruiz-Duenas F.J."/>
            <person name="Sabat G."/>
            <person name="Salamov A."/>
            <person name="Samejima M."/>
            <person name="Schmutz J."/>
            <person name="Slot J.C."/>
            <person name="St John F."/>
            <person name="Stenlid J."/>
            <person name="Sun H."/>
            <person name="Sun S."/>
            <person name="Syed K."/>
            <person name="Tsang A."/>
            <person name="Wiebenga A."/>
            <person name="Young D."/>
            <person name="Pisabarro A."/>
            <person name="Eastwood D.C."/>
            <person name="Martin F."/>
            <person name="Cullen D."/>
            <person name="Grigoriev I.V."/>
            <person name="Hibbett D.S."/>
        </authorList>
    </citation>
    <scope>NUCLEOTIDE SEQUENCE</scope>
    <source>
        <strain evidence="4">FP-58527</strain>
    </source>
</reference>
<gene>
    <name evidence="3" type="ORF">FOMPIDRAFT_99454</name>
</gene>
<name>S8EFV6_FOMSC</name>
<dbReference type="EMBL" id="KE504137">
    <property type="protein sequence ID" value="EPT02109.1"/>
    <property type="molecule type" value="Genomic_DNA"/>
</dbReference>
<evidence type="ECO:0000313" key="4">
    <source>
        <dbReference type="Proteomes" id="UP000015241"/>
    </source>
</evidence>
<evidence type="ECO:0000256" key="1">
    <source>
        <dbReference type="SAM" id="MobiDB-lite"/>
    </source>
</evidence>
<feature type="region of interest" description="Disordered" evidence="1">
    <location>
        <begin position="83"/>
        <end position="114"/>
    </location>
</feature>
<sequence length="251" mass="26541">MAGPSASPSSSSITTLPTTSSPSISTSVPSSSGHGGSPFSSNGTAALILAFLAIGLFVGGMVAMIGLRRRALERAQRWISSETPSPVWAQDYPEPESPSGRGRSRRRKKDVGTPPKLYDVYAPAKGVGAVSWRTIVPLSTRAMPQSVPSAPSPEVEDVSQDAHNRWHFDALGCFHWAPSPRTLSPIITPPLVDLPVQVAVIIAMPSPADEISSSLGLDYSLGLTQITCHDIEDLYDLNTGALAERRVDAAT</sequence>
<evidence type="ECO:0000256" key="2">
    <source>
        <dbReference type="SAM" id="Phobius"/>
    </source>
</evidence>
<keyword evidence="2" id="KW-0472">Membrane</keyword>
<evidence type="ECO:0000313" key="3">
    <source>
        <dbReference type="EMBL" id="EPT02109.1"/>
    </source>
</evidence>
<feature type="region of interest" description="Disordered" evidence="1">
    <location>
        <begin position="1"/>
        <end position="37"/>
    </location>
</feature>
<accession>S8EFV6</accession>
<dbReference type="HOGENOM" id="CLU_097608_0_0_1"/>
<protein>
    <submittedName>
        <fullName evidence="3">Uncharacterized protein</fullName>
    </submittedName>
</protein>